<gene>
    <name evidence="8" type="ORF">BC962_2592</name>
</gene>
<dbReference type="PIRSF" id="PIRSF031924">
    <property type="entry name" value="Pi-irrepressible_AP"/>
    <property type="match status" value="1"/>
</dbReference>
<evidence type="ECO:0000256" key="2">
    <source>
        <dbReference type="ARBA" id="ARBA00022723"/>
    </source>
</evidence>
<dbReference type="PANTHER" id="PTHR10151">
    <property type="entry name" value="ECTONUCLEOTIDE PYROPHOSPHATASE/PHOSPHODIESTERASE"/>
    <property type="match status" value="1"/>
</dbReference>
<feature type="active site" description="Phosphothreonine intermediate" evidence="5">
    <location>
        <position position="82"/>
    </location>
</feature>
<dbReference type="OrthoDB" id="9766127at2"/>
<dbReference type="CDD" id="cd16016">
    <property type="entry name" value="AP-SPAP"/>
    <property type="match status" value="1"/>
</dbReference>
<dbReference type="EMBL" id="RBLG01000004">
    <property type="protein sequence ID" value="RKS44920.1"/>
    <property type="molecule type" value="Genomic_DNA"/>
</dbReference>
<feature type="binding site" evidence="6">
    <location>
        <begin position="164"/>
        <end position="166"/>
    </location>
    <ligand>
        <name>substrate</name>
    </ligand>
</feature>
<dbReference type="Gene3D" id="3.40.720.10">
    <property type="entry name" value="Alkaline Phosphatase, subunit A"/>
    <property type="match status" value="1"/>
</dbReference>
<dbReference type="InterPro" id="IPR017850">
    <property type="entry name" value="Alkaline_phosphatase_core_sf"/>
</dbReference>
<evidence type="ECO:0000256" key="7">
    <source>
        <dbReference type="SAM" id="SignalP"/>
    </source>
</evidence>
<evidence type="ECO:0000313" key="9">
    <source>
        <dbReference type="Proteomes" id="UP000276282"/>
    </source>
</evidence>
<evidence type="ECO:0000256" key="5">
    <source>
        <dbReference type="PIRSR" id="PIRSR031924-50"/>
    </source>
</evidence>
<dbReference type="NCBIfam" id="NF042991">
    <property type="entry name" value="alk_phos_PafA"/>
    <property type="match status" value="1"/>
</dbReference>
<keyword evidence="1 5" id="KW-0597">Phosphoprotein</keyword>
<dbReference type="Gene3D" id="3.30.1360.150">
    <property type="match status" value="1"/>
</dbReference>
<evidence type="ECO:0000256" key="1">
    <source>
        <dbReference type="ARBA" id="ARBA00022553"/>
    </source>
</evidence>
<dbReference type="InterPro" id="IPR002591">
    <property type="entry name" value="Phosphodiest/P_Trfase"/>
</dbReference>
<dbReference type="PANTHER" id="PTHR10151:SF120">
    <property type="entry name" value="BIS(5'-ADENOSYL)-TRIPHOSPHATASE"/>
    <property type="match status" value="1"/>
</dbReference>
<dbReference type="Pfam" id="PF01663">
    <property type="entry name" value="Phosphodiest"/>
    <property type="match status" value="1"/>
</dbReference>
<evidence type="ECO:0000256" key="4">
    <source>
        <dbReference type="PIRNR" id="PIRNR031924"/>
    </source>
</evidence>
<feature type="signal peptide" evidence="7">
    <location>
        <begin position="1"/>
        <end position="19"/>
    </location>
</feature>
<dbReference type="SUPFAM" id="SSF53649">
    <property type="entry name" value="Alkaline phosphatase-like"/>
    <property type="match status" value="1"/>
</dbReference>
<name>A0A495P523_9FLAO</name>
<protein>
    <submittedName>
        <fullName evidence="8">Type I phosphodiesterase/nucleotide pyrophosphatase</fullName>
    </submittedName>
</protein>
<keyword evidence="9" id="KW-1185">Reference proteome</keyword>
<dbReference type="GO" id="GO:0046872">
    <property type="term" value="F:metal ion binding"/>
    <property type="evidence" value="ECO:0007669"/>
    <property type="project" value="UniProtKB-KW"/>
</dbReference>
<feature type="binding site" evidence="6">
    <location>
        <position position="103"/>
    </location>
    <ligand>
        <name>substrate</name>
    </ligand>
</feature>
<evidence type="ECO:0000256" key="3">
    <source>
        <dbReference type="ARBA" id="ARBA00022729"/>
    </source>
</evidence>
<organism evidence="8 9">
    <name type="scientific">Gillisia mitskevichiae</name>
    <dbReference type="NCBI Taxonomy" id="270921"/>
    <lineage>
        <taxon>Bacteria</taxon>
        <taxon>Pseudomonadati</taxon>
        <taxon>Bacteroidota</taxon>
        <taxon>Flavobacteriia</taxon>
        <taxon>Flavobacteriales</taxon>
        <taxon>Flavobacteriaceae</taxon>
        <taxon>Gillisia</taxon>
    </lineage>
</organism>
<keyword evidence="2 4" id="KW-0479">Metal-binding</keyword>
<comment type="caution">
    <text evidence="8">The sequence shown here is derived from an EMBL/GenBank/DDBJ whole genome shotgun (WGS) entry which is preliminary data.</text>
</comment>
<reference evidence="8 9" key="1">
    <citation type="submission" date="2018-10" db="EMBL/GenBank/DDBJ databases">
        <title>Genomic Encyclopedia of Archaeal and Bacterial Type Strains, Phase II (KMG-II): from individual species to whole genera.</title>
        <authorList>
            <person name="Goeker M."/>
        </authorList>
    </citation>
    <scope>NUCLEOTIDE SEQUENCE [LARGE SCALE GENOMIC DNA]</scope>
    <source>
        <strain evidence="8 9">DSM 19839</strain>
    </source>
</reference>
<sequence length="550" mass="61387">MKYSITVLLVIILSFGSFAQVKIDKSINPDKPKLVVGVVVDQMRYDYLTRFWKKYGNEGFKRLVTEGYNFKNNHFNYIPTYTAPGHASVYTGTTPQNHGIISNSWYNKFEERYIYCVTDENVQPLGTNASAGQMSPNRLSATTIADENRLFTQMRGKTIGIALKDRGAILPAGHTANAAYWFHGQEEGKWISSTFYMEELPKWVKEFNISGTALSYMKPWDAVQKLDSYSESGVDENLFETGFNGKKTASFPYDLQALGKDNGNYDLLKATPYGNSLTTDFAIAAIKGEELGKDEFTDFLTVSFSSTDYVGHNFGVNSKEIEDAYLRLDLDLARLLSSLDDQVGEGNYTLFLTADHGGGDVPTYLTSVKIPSGYFDDPEFDTKLKEFIFEKYKKEDLVESVSNYQVFFNYRTLAEAEIDRTTFEKEIAHFILQYPKVSNVFTRSQLESGNYTEGISGLVQRGFNQKRSGDVIFVLDPAVISYTTTTGSTHGSGFSYDTHAPLIFFGKGIKQGSTAVRSEIVDIAPTISVLLGIAFPNSATGIPLNVVLEK</sequence>
<evidence type="ECO:0000256" key="6">
    <source>
        <dbReference type="PIRSR" id="PIRSR031924-51"/>
    </source>
</evidence>
<feature type="chain" id="PRO_5019768434" evidence="7">
    <location>
        <begin position="20"/>
        <end position="550"/>
    </location>
</feature>
<dbReference type="AlphaFoldDB" id="A0A495P523"/>
<dbReference type="GO" id="GO:0004035">
    <property type="term" value="F:alkaline phosphatase activity"/>
    <property type="evidence" value="ECO:0007669"/>
    <property type="project" value="InterPro"/>
</dbReference>
<dbReference type="InterPro" id="IPR026263">
    <property type="entry name" value="Alkaline_phosphatase_prok"/>
</dbReference>
<proteinExistence type="predicted"/>
<dbReference type="Proteomes" id="UP000276282">
    <property type="component" value="Unassembled WGS sequence"/>
</dbReference>
<evidence type="ECO:0000313" key="8">
    <source>
        <dbReference type="EMBL" id="RKS44920.1"/>
    </source>
</evidence>
<keyword evidence="3 7" id="KW-0732">Signal</keyword>
<dbReference type="RefSeq" id="WP_121346420.1">
    <property type="nucleotide sequence ID" value="NZ_RBLG01000004.1"/>
</dbReference>
<accession>A0A495P523</accession>